<organism evidence="1 2">
    <name type="scientific">Sphenodon punctatus</name>
    <name type="common">Tuatara</name>
    <name type="synonym">Hatteria punctata</name>
    <dbReference type="NCBI Taxonomy" id="8508"/>
    <lineage>
        <taxon>Eukaryota</taxon>
        <taxon>Metazoa</taxon>
        <taxon>Chordata</taxon>
        <taxon>Craniata</taxon>
        <taxon>Vertebrata</taxon>
        <taxon>Euteleostomi</taxon>
        <taxon>Lepidosauria</taxon>
        <taxon>Sphenodontia</taxon>
        <taxon>Sphenodontidae</taxon>
        <taxon>Sphenodon</taxon>
    </lineage>
</organism>
<proteinExistence type="predicted"/>
<dbReference type="InterPro" id="IPR011009">
    <property type="entry name" value="Kinase-like_dom_sf"/>
</dbReference>
<dbReference type="Proteomes" id="UP000694392">
    <property type="component" value="Unplaced"/>
</dbReference>
<dbReference type="GeneTree" id="ENSGT00930000151054"/>
<dbReference type="PANTHER" id="PTHR12984">
    <property type="entry name" value="SCY1-RELATED S/T PROTEIN KINASE-LIKE"/>
    <property type="match status" value="1"/>
</dbReference>
<dbReference type="Ensembl" id="ENSSPUT00000026589.1">
    <property type="protein sequence ID" value="ENSSPUP00000024907.1"/>
    <property type="gene ID" value="ENSSPUG00000019100.1"/>
</dbReference>
<dbReference type="InterPro" id="IPR051177">
    <property type="entry name" value="CIK-Related_Protein"/>
</dbReference>
<protein>
    <recommendedName>
        <fullName evidence="3">Protein kinase domain-containing protein</fullName>
    </recommendedName>
</protein>
<evidence type="ECO:0000313" key="1">
    <source>
        <dbReference type="Ensembl" id="ENSSPUP00000024907.1"/>
    </source>
</evidence>
<reference evidence="1" key="2">
    <citation type="submission" date="2025-09" db="UniProtKB">
        <authorList>
            <consortium name="Ensembl"/>
        </authorList>
    </citation>
    <scope>IDENTIFICATION</scope>
</reference>
<name>A0A8D0HPF0_SPHPU</name>
<sequence length="148" mass="16165">MHPGRSDAVACAAVLLHPRGGCSDPRAARTLPLYCAAFQTTGDPVSVFVYEAKPNSDEQTQVAKSAFKRLKTLRHPNILSYIDGLETEKCLYVVTEPVTPLDAYLKGKVDSGGLNELEISWGLHQIVVRYRDGTNPSPPLPLHDASQH</sequence>
<reference evidence="1" key="1">
    <citation type="submission" date="2025-08" db="UniProtKB">
        <authorList>
            <consortium name="Ensembl"/>
        </authorList>
    </citation>
    <scope>IDENTIFICATION</scope>
</reference>
<evidence type="ECO:0000313" key="2">
    <source>
        <dbReference type="Proteomes" id="UP000694392"/>
    </source>
</evidence>
<accession>A0A8D0HPF0</accession>
<dbReference type="PANTHER" id="PTHR12984:SF3">
    <property type="entry name" value="N-TERMINAL KINASE-LIKE PROTEIN"/>
    <property type="match status" value="1"/>
</dbReference>
<dbReference type="Gene3D" id="3.30.200.20">
    <property type="entry name" value="Phosphorylase Kinase, domain 1"/>
    <property type="match status" value="1"/>
</dbReference>
<keyword evidence="2" id="KW-1185">Reference proteome</keyword>
<evidence type="ECO:0008006" key="3">
    <source>
        <dbReference type="Google" id="ProtNLM"/>
    </source>
</evidence>
<dbReference type="AlphaFoldDB" id="A0A8D0HPF0"/>
<dbReference type="SUPFAM" id="SSF56112">
    <property type="entry name" value="Protein kinase-like (PK-like)"/>
    <property type="match status" value="1"/>
</dbReference>